<proteinExistence type="predicted"/>
<sequence length="73" mass="7872">MGGRNNFPSEGSALAVDTRKKNSMKKNIICWGYGKSGHLKRNYQKDGAGLAKSSKSSDAANIVSYDGDDDLVF</sequence>
<accession>A0A2P5ABK2</accession>
<protein>
    <submittedName>
        <fullName evidence="1">Uncharacterized protein</fullName>
    </submittedName>
</protein>
<dbReference type="OrthoDB" id="1730120at2759"/>
<keyword evidence="2" id="KW-1185">Reference proteome</keyword>
<organism evidence="1 2">
    <name type="scientific">Parasponia andersonii</name>
    <name type="common">Sponia andersonii</name>
    <dbReference type="NCBI Taxonomy" id="3476"/>
    <lineage>
        <taxon>Eukaryota</taxon>
        <taxon>Viridiplantae</taxon>
        <taxon>Streptophyta</taxon>
        <taxon>Embryophyta</taxon>
        <taxon>Tracheophyta</taxon>
        <taxon>Spermatophyta</taxon>
        <taxon>Magnoliopsida</taxon>
        <taxon>eudicotyledons</taxon>
        <taxon>Gunneridae</taxon>
        <taxon>Pentapetalae</taxon>
        <taxon>rosids</taxon>
        <taxon>fabids</taxon>
        <taxon>Rosales</taxon>
        <taxon>Cannabaceae</taxon>
        <taxon>Parasponia</taxon>
    </lineage>
</organism>
<comment type="caution">
    <text evidence="1">The sequence shown here is derived from an EMBL/GenBank/DDBJ whole genome shotgun (WGS) entry which is preliminary data.</text>
</comment>
<name>A0A2P5ABK2_PARAD</name>
<evidence type="ECO:0000313" key="1">
    <source>
        <dbReference type="EMBL" id="PON33916.1"/>
    </source>
</evidence>
<evidence type="ECO:0000313" key="2">
    <source>
        <dbReference type="Proteomes" id="UP000237105"/>
    </source>
</evidence>
<dbReference type="EMBL" id="JXTB01000693">
    <property type="protein sequence ID" value="PON33916.1"/>
    <property type="molecule type" value="Genomic_DNA"/>
</dbReference>
<dbReference type="Proteomes" id="UP000237105">
    <property type="component" value="Unassembled WGS sequence"/>
</dbReference>
<reference evidence="2" key="1">
    <citation type="submission" date="2016-06" db="EMBL/GenBank/DDBJ databases">
        <title>Parallel loss of symbiosis genes in relatives of nitrogen-fixing non-legume Parasponia.</title>
        <authorList>
            <person name="Van Velzen R."/>
            <person name="Holmer R."/>
            <person name="Bu F."/>
            <person name="Rutten L."/>
            <person name="Van Zeijl A."/>
            <person name="Liu W."/>
            <person name="Santuari L."/>
            <person name="Cao Q."/>
            <person name="Sharma T."/>
            <person name="Shen D."/>
            <person name="Roswanjaya Y."/>
            <person name="Wardhani T."/>
            <person name="Kalhor M.S."/>
            <person name="Jansen J."/>
            <person name="Van den Hoogen J."/>
            <person name="Gungor B."/>
            <person name="Hartog M."/>
            <person name="Hontelez J."/>
            <person name="Verver J."/>
            <person name="Yang W.-C."/>
            <person name="Schijlen E."/>
            <person name="Repin R."/>
            <person name="Schilthuizen M."/>
            <person name="Schranz E."/>
            <person name="Heidstra R."/>
            <person name="Miyata K."/>
            <person name="Fedorova E."/>
            <person name="Kohlen W."/>
            <person name="Bisseling T."/>
            <person name="Smit S."/>
            <person name="Geurts R."/>
        </authorList>
    </citation>
    <scope>NUCLEOTIDE SEQUENCE [LARGE SCALE GENOMIC DNA]</scope>
    <source>
        <strain evidence="2">cv. WU1-14</strain>
    </source>
</reference>
<dbReference type="AlphaFoldDB" id="A0A2P5ABK2"/>
<gene>
    <name evidence="1" type="ORF">PanWU01x14_348770</name>
</gene>